<feature type="region of interest" description="Disordered" evidence="1">
    <location>
        <begin position="72"/>
        <end position="93"/>
    </location>
</feature>
<dbReference type="OrthoDB" id="25398at10239"/>
<dbReference type="RefSeq" id="YP_009046749.1">
    <property type="nucleotide sequence ID" value="NC_024451.1"/>
</dbReference>
<dbReference type="GeneID" id="19738719"/>
<reference evidence="3 4" key="1">
    <citation type="journal article" date="2014" name="J. Gen. Virol.">
        <title>Genome sequence of a crustacean iridovirus, IIV31, isolated from the pill bug, Armadillidium vulgare.</title>
        <authorList>
            <person name="Piegu B."/>
            <person name="Guizard S."/>
            <person name="Yeping T."/>
            <person name="Cruaud C."/>
            <person name="Asgari S."/>
            <person name="Bideshi D.K."/>
            <person name="Federici B.A."/>
            <person name="Bigot Y."/>
        </authorList>
    </citation>
    <scope>NUCLEOTIDE SEQUENCE [LARGE SCALE GENOMIC DNA]</scope>
</reference>
<dbReference type="KEGG" id="vg:19738719"/>
<name>A0A068QKF1_9VIRU</name>
<gene>
    <name evidence="3" type="primary">135L</name>
    <name evidence="3" type="ORF">IIV31_135L</name>
</gene>
<dbReference type="InterPro" id="IPR055910">
    <property type="entry name" value="DUF7487"/>
</dbReference>
<organism evidence="3 4">
    <name type="scientific">Armadillidium vulgare iridescent virus</name>
    <dbReference type="NCBI Taxonomy" id="72201"/>
    <lineage>
        <taxon>Viruses</taxon>
        <taxon>Varidnaviria</taxon>
        <taxon>Bamfordvirae</taxon>
        <taxon>Nucleocytoviricota</taxon>
        <taxon>Megaviricetes</taxon>
        <taxon>Pimascovirales</taxon>
        <taxon>Pimascovirales incertae sedis</taxon>
        <taxon>Iridoviridae</taxon>
        <taxon>Betairidovirinae</taxon>
        <taxon>Iridovirus</taxon>
        <taxon>Iridovirus armadillidium1</taxon>
        <taxon>Invertebrate iridescent virus 31</taxon>
    </lineage>
</organism>
<accession>A0A068QKF1</accession>
<keyword evidence="4" id="KW-1185">Reference proteome</keyword>
<evidence type="ECO:0000313" key="4">
    <source>
        <dbReference type="Proteomes" id="UP000114278"/>
    </source>
</evidence>
<evidence type="ECO:0000259" key="2">
    <source>
        <dbReference type="Pfam" id="PF24308"/>
    </source>
</evidence>
<feature type="domain" description="DUF7487" evidence="2">
    <location>
        <begin position="482"/>
        <end position="602"/>
    </location>
</feature>
<evidence type="ECO:0000256" key="1">
    <source>
        <dbReference type="SAM" id="MobiDB-lite"/>
    </source>
</evidence>
<feature type="compositionally biased region" description="Basic and acidic residues" evidence="1">
    <location>
        <begin position="75"/>
        <end position="93"/>
    </location>
</feature>
<dbReference type="EMBL" id="HF920637">
    <property type="protein sequence ID" value="CCV02507.1"/>
    <property type="molecule type" value="Genomic_DNA"/>
</dbReference>
<sequence>MSEYHSFKNTLDSLGYSLLTDIESFGVVGRVKFECNGGHQNDLAKSTFYKKQKELERTGIAICAKCNGVTKGSPRKGDDEVSARTMRRRQEEKKLPPAIPVVPRHFTSRMTIEQKFDVFLNFLQSQGYTMDSDFDGFSGGRRIQWTCNNGHSEDWKLDTFSKTKKKCEETGSILCKKCIGSKAGRPSGITPTSTDSAYNAYKRFLESIGYKIVIDFDTFTQSSDKDTSRQVVFVCDQGHETTVAAAVFNRKRRGYEKDGIMLCNDCTGRGKPKDVDVKLEDLKKIVFEMNGHHVIANNGMVVSHKCGLCDEMNESWESNIRSKTTLHCRKCKNSETALQASVSRPVKKPEFGIGVFLNFKKYLEEHGYEMVSDFEIFKENKMSFRCDEGHITTMKVTSFNNRKHSDLIKGNIKLLCHDCNCKGESFEDKLVDLMNNVKLKTGHNVLTLGRNRVVTFKCGTCGNVNKSSSHNLTRSAASRRCNVCVENPMHNPESVYKLMQTSFSKKTFEFPSGRIDMVMGYEPLCLSTLLNFYDENDIITDCRIIPTFKYRCLNDDGTERDALYYPDIQLPDKIIEVKSTWTFEKEKINNLRKFQAVADSGYKLECWIYDGKKNTRPDILEF</sequence>
<dbReference type="Proteomes" id="UP000114278">
    <property type="component" value="Segment"/>
</dbReference>
<dbReference type="Pfam" id="PF24308">
    <property type="entry name" value="DUF7487"/>
    <property type="match status" value="1"/>
</dbReference>
<protein>
    <submittedName>
        <fullName evidence="3">Csr/MutH/archaeal HJR family nuclease</fullName>
    </submittedName>
</protein>
<proteinExistence type="predicted"/>
<evidence type="ECO:0000313" key="3">
    <source>
        <dbReference type="EMBL" id="CCV02507.1"/>
    </source>
</evidence>